<organism evidence="2 3">
    <name type="scientific">Sphingomonas liriopis</name>
    <dbReference type="NCBI Taxonomy" id="2949094"/>
    <lineage>
        <taxon>Bacteria</taxon>
        <taxon>Pseudomonadati</taxon>
        <taxon>Pseudomonadota</taxon>
        <taxon>Alphaproteobacteria</taxon>
        <taxon>Sphingomonadales</taxon>
        <taxon>Sphingomonadaceae</taxon>
        <taxon>Sphingomonas</taxon>
    </lineage>
</organism>
<dbReference type="EMBL" id="JAMLDY010000003">
    <property type="protein sequence ID" value="MCP3733773.1"/>
    <property type="molecule type" value="Genomic_DNA"/>
</dbReference>
<keyword evidence="1" id="KW-0472">Membrane</keyword>
<proteinExistence type="predicted"/>
<feature type="transmembrane region" description="Helical" evidence="1">
    <location>
        <begin position="111"/>
        <end position="132"/>
    </location>
</feature>
<keyword evidence="1" id="KW-1133">Transmembrane helix</keyword>
<evidence type="ECO:0000256" key="1">
    <source>
        <dbReference type="SAM" id="Phobius"/>
    </source>
</evidence>
<keyword evidence="1" id="KW-0812">Transmembrane</keyword>
<sequence>MTRSDRLLKASILVVQAFRIANAAAVFLFVAALIATLPGAEWVEAALLRKYHHSVDPGAVIAFMQVTMLLSLPVGYAIERLLAALRAMLRTVQDGEPFVGTNAARLRTIGWMLLVVQFADLALGGVTAVAGMLHIEFLPWQPSFTGWIAVLIAFVLAQVFERGAALQADLDGTV</sequence>
<evidence type="ECO:0000313" key="3">
    <source>
        <dbReference type="Proteomes" id="UP001139486"/>
    </source>
</evidence>
<dbReference type="Pfam" id="PF11188">
    <property type="entry name" value="DUF2975"/>
    <property type="match status" value="1"/>
</dbReference>
<dbReference type="InterPro" id="IPR021354">
    <property type="entry name" value="DUF2975"/>
</dbReference>
<comment type="caution">
    <text evidence="2">The sequence shown here is derived from an EMBL/GenBank/DDBJ whole genome shotgun (WGS) entry which is preliminary data.</text>
</comment>
<protein>
    <submittedName>
        <fullName evidence="2">DUF2975 domain-containing protein</fullName>
    </submittedName>
</protein>
<feature type="transmembrane region" description="Helical" evidence="1">
    <location>
        <begin position="144"/>
        <end position="160"/>
    </location>
</feature>
<feature type="transmembrane region" description="Helical" evidence="1">
    <location>
        <begin position="57"/>
        <end position="78"/>
    </location>
</feature>
<name>A0A9X2HUK8_9SPHN</name>
<evidence type="ECO:0000313" key="2">
    <source>
        <dbReference type="EMBL" id="MCP3733773.1"/>
    </source>
</evidence>
<reference evidence="2" key="1">
    <citation type="submission" date="2022-05" db="EMBL/GenBank/DDBJ databases">
        <title>Sphingomonas sp. strain RP10 Genome sequencing and assembly.</title>
        <authorList>
            <person name="Kim I."/>
        </authorList>
    </citation>
    <scope>NUCLEOTIDE SEQUENCE</scope>
    <source>
        <strain evidence="2">RP10</strain>
    </source>
</reference>
<keyword evidence="3" id="KW-1185">Reference proteome</keyword>
<dbReference type="RefSeq" id="WP_254287786.1">
    <property type="nucleotide sequence ID" value="NZ_JAMLDY010000003.1"/>
</dbReference>
<gene>
    <name evidence="2" type="ORF">M9979_02610</name>
</gene>
<dbReference type="AlphaFoldDB" id="A0A9X2HUK8"/>
<dbReference type="Proteomes" id="UP001139486">
    <property type="component" value="Unassembled WGS sequence"/>
</dbReference>
<accession>A0A9X2HUK8</accession>
<feature type="transmembrane region" description="Helical" evidence="1">
    <location>
        <begin position="12"/>
        <end position="37"/>
    </location>
</feature>